<dbReference type="EMBL" id="JAGHKP010000002">
    <property type="protein sequence ID" value="MBO9152530.1"/>
    <property type="molecule type" value="Genomic_DNA"/>
</dbReference>
<keyword evidence="2" id="KW-1185">Reference proteome</keyword>
<dbReference type="Pfam" id="PF13376">
    <property type="entry name" value="OmdA"/>
    <property type="match status" value="1"/>
</dbReference>
<evidence type="ECO:0000313" key="2">
    <source>
        <dbReference type="Proteomes" id="UP000679126"/>
    </source>
</evidence>
<reference evidence="2" key="1">
    <citation type="submission" date="2021-03" db="EMBL/GenBank/DDBJ databases">
        <title>Assistant Professor.</title>
        <authorList>
            <person name="Huq M.A."/>
        </authorList>
    </citation>
    <scope>NUCLEOTIDE SEQUENCE [LARGE SCALE GENOMIC DNA]</scope>
    <source>
        <strain evidence="2">MAH-28</strain>
    </source>
</reference>
<comment type="caution">
    <text evidence="1">The sequence shown here is derived from an EMBL/GenBank/DDBJ whole genome shotgun (WGS) entry which is preliminary data.</text>
</comment>
<name>A0ABS3YDI9_9BACT</name>
<gene>
    <name evidence="1" type="ORF">J7I43_09935</name>
</gene>
<proteinExistence type="predicted"/>
<evidence type="ECO:0000313" key="1">
    <source>
        <dbReference type="EMBL" id="MBO9152530.1"/>
    </source>
</evidence>
<sequence length="81" mass="9933">MKKEFSNLKRPKYPMPDFIAEALTRHGLFEKYERRPAYQQNDYIFWISNAKREETRRKRLDQMLDELKKGGKYMNMAWNGK</sequence>
<protein>
    <submittedName>
        <fullName evidence="1">YdeI/OmpD-associated family protein</fullName>
    </submittedName>
</protein>
<dbReference type="RefSeq" id="WP_209145518.1">
    <property type="nucleotide sequence ID" value="NZ_JAGHKP010000002.1"/>
</dbReference>
<accession>A0ABS3YDI9</accession>
<organism evidence="1 2">
    <name type="scientific">Chitinophaga chungangae</name>
    <dbReference type="NCBI Taxonomy" id="2821488"/>
    <lineage>
        <taxon>Bacteria</taxon>
        <taxon>Pseudomonadati</taxon>
        <taxon>Bacteroidota</taxon>
        <taxon>Chitinophagia</taxon>
        <taxon>Chitinophagales</taxon>
        <taxon>Chitinophagaceae</taxon>
        <taxon>Chitinophaga</taxon>
    </lineage>
</organism>
<dbReference type="Proteomes" id="UP000679126">
    <property type="component" value="Unassembled WGS sequence"/>
</dbReference>